<feature type="binding site" evidence="6">
    <location>
        <position position="84"/>
    </location>
    <ligand>
        <name>S-adenosyl-L-methionine</name>
        <dbReference type="ChEBI" id="CHEBI:59789"/>
    </ligand>
</feature>
<name>A0ABY1NIF7_9BACT</name>
<feature type="binding site" evidence="6">
    <location>
        <begin position="130"/>
        <end position="131"/>
    </location>
    <ligand>
        <name>S-adenosyl-L-methionine</name>
        <dbReference type="ChEBI" id="CHEBI:59789"/>
    </ligand>
</feature>
<sequence>MKRLKELCSLNGIEIEDICLNQFEKYKELLKKWGRRINLTSLLSDEEIEVKHFFDSLLGLKAFEEAGLSISEKRFCDVGSGAGFPGIPLAIVVKSSFFSLIESRHKRCVFLEQVKRELKLENVKVFCQRIEEHYGDYDYLLMRAVKDPETAVEMTSQFLEEGAVLCIYRGREKFEGEIPGYEVEEVVLKPEGVDFTRRFLFIKKV</sequence>
<evidence type="ECO:0000313" key="8">
    <source>
        <dbReference type="Proteomes" id="UP001157911"/>
    </source>
</evidence>
<evidence type="ECO:0000313" key="7">
    <source>
        <dbReference type="EMBL" id="SMP10637.1"/>
    </source>
</evidence>
<keyword evidence="4 6" id="KW-0808">Transferase</keyword>
<dbReference type="HAMAP" id="MF_00074">
    <property type="entry name" value="16SrRNA_methyltr_G"/>
    <property type="match status" value="1"/>
</dbReference>
<dbReference type="RefSeq" id="WP_283400319.1">
    <property type="nucleotide sequence ID" value="NZ_FXUB01000002.1"/>
</dbReference>
<dbReference type="Proteomes" id="UP001157911">
    <property type="component" value="Unassembled WGS sequence"/>
</dbReference>
<dbReference type="PIRSF" id="PIRSF003078">
    <property type="entry name" value="GidB"/>
    <property type="match status" value="1"/>
</dbReference>
<comment type="subcellular location">
    <subcellularLocation>
        <location evidence="6">Cytoplasm</location>
    </subcellularLocation>
</comment>
<dbReference type="EMBL" id="FXUB01000002">
    <property type="protein sequence ID" value="SMP10637.1"/>
    <property type="molecule type" value="Genomic_DNA"/>
</dbReference>
<feature type="binding site" evidence="6">
    <location>
        <position position="79"/>
    </location>
    <ligand>
        <name>S-adenosyl-L-methionine</name>
        <dbReference type="ChEBI" id="CHEBI:59789"/>
    </ligand>
</feature>
<dbReference type="NCBIfam" id="TIGR00138">
    <property type="entry name" value="rsmG_gidB"/>
    <property type="match status" value="1"/>
</dbReference>
<evidence type="ECO:0000256" key="5">
    <source>
        <dbReference type="ARBA" id="ARBA00022691"/>
    </source>
</evidence>
<gene>
    <name evidence="6" type="primary">rsmG</name>
    <name evidence="7" type="ORF">SAMN06265339_0832</name>
</gene>
<dbReference type="InterPro" id="IPR029063">
    <property type="entry name" value="SAM-dependent_MTases_sf"/>
</dbReference>
<dbReference type="InterPro" id="IPR003682">
    <property type="entry name" value="rRNA_ssu_MeTfrase_G"/>
</dbReference>
<comment type="caution">
    <text evidence="6">Lacks conserved residue(s) required for the propagation of feature annotation.</text>
</comment>
<evidence type="ECO:0000256" key="2">
    <source>
        <dbReference type="ARBA" id="ARBA00022552"/>
    </source>
</evidence>
<dbReference type="PANTHER" id="PTHR31760:SF0">
    <property type="entry name" value="S-ADENOSYL-L-METHIONINE-DEPENDENT METHYLTRANSFERASES SUPERFAMILY PROTEIN"/>
    <property type="match status" value="1"/>
</dbReference>
<keyword evidence="1 6" id="KW-0963">Cytoplasm</keyword>
<evidence type="ECO:0000256" key="1">
    <source>
        <dbReference type="ARBA" id="ARBA00022490"/>
    </source>
</evidence>
<dbReference type="Pfam" id="PF02527">
    <property type="entry name" value="GidB"/>
    <property type="match status" value="1"/>
</dbReference>
<comment type="similarity">
    <text evidence="6">Belongs to the methyltransferase superfamily. RNA methyltransferase RsmG family.</text>
</comment>
<protein>
    <recommendedName>
        <fullName evidence="6">Ribosomal RNA small subunit methyltransferase G</fullName>
        <ecNumber evidence="6">2.1.1.-</ecNumber>
    </recommendedName>
    <alternativeName>
        <fullName evidence="6">16S rRNA 7-methylguanosine methyltransferase</fullName>
        <shortName evidence="6">16S rRNA m7G methyltransferase</shortName>
    </alternativeName>
</protein>
<organism evidence="7 8">
    <name type="scientific">Desulfurobacterium pacificum</name>
    <dbReference type="NCBI Taxonomy" id="240166"/>
    <lineage>
        <taxon>Bacteria</taxon>
        <taxon>Pseudomonadati</taxon>
        <taxon>Aquificota</taxon>
        <taxon>Aquificia</taxon>
        <taxon>Desulfurobacteriales</taxon>
        <taxon>Desulfurobacteriaceae</taxon>
        <taxon>Desulfurobacterium</taxon>
    </lineage>
</organism>
<proteinExistence type="inferred from homology"/>
<comment type="caution">
    <text evidence="7">The sequence shown here is derived from an EMBL/GenBank/DDBJ whole genome shotgun (WGS) entry which is preliminary data.</text>
</comment>
<evidence type="ECO:0000256" key="4">
    <source>
        <dbReference type="ARBA" id="ARBA00022679"/>
    </source>
</evidence>
<keyword evidence="5 6" id="KW-0949">S-adenosyl-L-methionine</keyword>
<comment type="function">
    <text evidence="6">Specifically methylates the N7 position of a guanine in 16S rRNA.</text>
</comment>
<feature type="binding site" evidence="6">
    <location>
        <position position="143"/>
    </location>
    <ligand>
        <name>S-adenosyl-L-methionine</name>
        <dbReference type="ChEBI" id="CHEBI:59789"/>
    </ligand>
</feature>
<dbReference type="GO" id="GO:0032259">
    <property type="term" value="P:methylation"/>
    <property type="evidence" value="ECO:0007669"/>
    <property type="project" value="UniProtKB-KW"/>
</dbReference>
<keyword evidence="3 6" id="KW-0489">Methyltransferase</keyword>
<dbReference type="Gene3D" id="3.40.50.150">
    <property type="entry name" value="Vaccinia Virus protein VP39"/>
    <property type="match status" value="1"/>
</dbReference>
<accession>A0ABY1NIF7</accession>
<evidence type="ECO:0000256" key="6">
    <source>
        <dbReference type="HAMAP-Rule" id="MF_00074"/>
    </source>
</evidence>
<reference evidence="7 8" key="1">
    <citation type="submission" date="2017-05" db="EMBL/GenBank/DDBJ databases">
        <authorList>
            <person name="Varghese N."/>
            <person name="Submissions S."/>
        </authorList>
    </citation>
    <scope>NUCLEOTIDE SEQUENCE [LARGE SCALE GENOMIC DNA]</scope>
    <source>
        <strain evidence="7 8">DSM 15522</strain>
    </source>
</reference>
<dbReference type="GO" id="GO:0008168">
    <property type="term" value="F:methyltransferase activity"/>
    <property type="evidence" value="ECO:0007669"/>
    <property type="project" value="UniProtKB-KW"/>
</dbReference>
<dbReference type="PANTHER" id="PTHR31760">
    <property type="entry name" value="S-ADENOSYL-L-METHIONINE-DEPENDENT METHYLTRANSFERASES SUPERFAMILY PROTEIN"/>
    <property type="match status" value="1"/>
</dbReference>
<evidence type="ECO:0000256" key="3">
    <source>
        <dbReference type="ARBA" id="ARBA00022603"/>
    </source>
</evidence>
<dbReference type="EC" id="2.1.1.-" evidence="6"/>
<keyword evidence="8" id="KW-1185">Reference proteome</keyword>
<keyword evidence="2 6" id="KW-0698">rRNA processing</keyword>
<dbReference type="SUPFAM" id="SSF53335">
    <property type="entry name" value="S-adenosyl-L-methionine-dependent methyltransferases"/>
    <property type="match status" value="1"/>
</dbReference>